<proteinExistence type="predicted"/>
<dbReference type="AlphaFoldDB" id="A0A1W2D5U0"/>
<dbReference type="OrthoDB" id="9814909at2"/>
<dbReference type="Pfam" id="PF00494">
    <property type="entry name" value="SQS_PSY"/>
    <property type="match status" value="1"/>
</dbReference>
<accession>A0A1W2D5U0</accession>
<dbReference type="SUPFAM" id="SSF48576">
    <property type="entry name" value="Terpenoid synthases"/>
    <property type="match status" value="1"/>
</dbReference>
<organism evidence="1 2">
    <name type="scientific">Primorskyibacter flagellatus</name>
    <dbReference type="NCBI Taxonomy" id="1387277"/>
    <lineage>
        <taxon>Bacteria</taxon>
        <taxon>Pseudomonadati</taxon>
        <taxon>Pseudomonadota</taxon>
        <taxon>Alphaproteobacteria</taxon>
        <taxon>Rhodobacterales</taxon>
        <taxon>Roseobacteraceae</taxon>
        <taxon>Primorskyibacter</taxon>
    </lineage>
</organism>
<protein>
    <submittedName>
        <fullName evidence="1">Phytoene/squalene synthetase</fullName>
    </submittedName>
</protein>
<name>A0A1W2D5U0_9RHOB</name>
<keyword evidence="2" id="KW-1185">Reference proteome</keyword>
<dbReference type="Proteomes" id="UP000192330">
    <property type="component" value="Unassembled WGS sequence"/>
</dbReference>
<dbReference type="RefSeq" id="WP_084353507.1">
    <property type="nucleotide sequence ID" value="NZ_FWYD01000011.1"/>
</dbReference>
<reference evidence="1 2" key="1">
    <citation type="submission" date="2017-04" db="EMBL/GenBank/DDBJ databases">
        <authorList>
            <person name="Afonso C.L."/>
            <person name="Miller P.J."/>
            <person name="Scott M.A."/>
            <person name="Spackman E."/>
            <person name="Goraichik I."/>
            <person name="Dimitrov K.M."/>
            <person name="Suarez D.L."/>
            <person name="Swayne D.E."/>
        </authorList>
    </citation>
    <scope>NUCLEOTIDE SEQUENCE [LARGE SCALE GENOMIC DNA]</scope>
    <source>
        <strain evidence="1 2">CGMCC 1.12644</strain>
    </source>
</reference>
<gene>
    <name evidence="1" type="ORF">SAMN06295998_11119</name>
</gene>
<evidence type="ECO:0000313" key="2">
    <source>
        <dbReference type="Proteomes" id="UP000192330"/>
    </source>
</evidence>
<sequence length="252" mass="27239">MSVDACAALVERGDPWRFACAMAAPVAARRVLFPLYAFNIEVARAPWVTQEPMIAEMRLQWWRDALEEIATGGTVRRHEVVSPLADVLDADAARLLDRLVEARRWDIYKAPFEDAQHLTHYLEDTSACLMRAGVRALGGADTGVADYGFGAGLAMFLQAVPELEARGRVPLVDGRPEGVASLARDGLARLRSGRKALRLSREAKAALFPGVTASALLARVVARPGLVVAGGVQVSEAGRKLRLIRASAFGRV</sequence>
<dbReference type="InterPro" id="IPR008949">
    <property type="entry name" value="Isoprenoid_synthase_dom_sf"/>
</dbReference>
<dbReference type="Gene3D" id="1.10.600.10">
    <property type="entry name" value="Farnesyl Diphosphate Synthase"/>
    <property type="match status" value="1"/>
</dbReference>
<dbReference type="EMBL" id="FWYD01000011">
    <property type="protein sequence ID" value="SMC92819.1"/>
    <property type="molecule type" value="Genomic_DNA"/>
</dbReference>
<dbReference type="STRING" id="1387277.SAMN06295998_11119"/>
<dbReference type="InterPro" id="IPR002060">
    <property type="entry name" value="Squ/phyt_synthse"/>
</dbReference>
<evidence type="ECO:0000313" key="1">
    <source>
        <dbReference type="EMBL" id="SMC92819.1"/>
    </source>
</evidence>